<dbReference type="InterPro" id="IPR036108">
    <property type="entry name" value="4pyrrol_syn_uPrphyn_synt_sf"/>
</dbReference>
<dbReference type="EMBL" id="JBHSOA010000009">
    <property type="protein sequence ID" value="MFC5851094.1"/>
    <property type="molecule type" value="Genomic_DNA"/>
</dbReference>
<organism evidence="9 10">
    <name type="scientific">Streptomyces chlorus</name>
    <dbReference type="NCBI Taxonomy" id="887452"/>
    <lineage>
        <taxon>Bacteria</taxon>
        <taxon>Bacillati</taxon>
        <taxon>Actinomycetota</taxon>
        <taxon>Actinomycetes</taxon>
        <taxon>Kitasatosporales</taxon>
        <taxon>Streptomycetaceae</taxon>
        <taxon>Streptomyces</taxon>
    </lineage>
</organism>
<evidence type="ECO:0000256" key="3">
    <source>
        <dbReference type="ARBA" id="ARBA00022679"/>
    </source>
</evidence>
<dbReference type="InterPro" id="IPR014777">
    <property type="entry name" value="4pyrrole_Mease_sub1"/>
</dbReference>
<dbReference type="EC" id="2.1.1.107" evidence="1"/>
<sequence>MSPTTLPPPPEHGHVTFLGAGPGDPGLLTLRAVEALANADVLVAGHEVLDVVRRHARQGVAEVPTETDSAGSSALSAPGTGTPQLTVVDGASTTVGAPAVRDAAHLVMEAARGGRRVVRAVPGDPGLDAYATEEMLACVAAGVPFEVVPGIAAAVGVPAYAGVPLRDAHGADVRFVDARTASDRCWTEVGASDGTVVVSTTLDSVGATAGELVSAGRKPDTPLTVTVAGTTTRQRTWTATLGTIAQTLKQAKVLPSPEGGRPVIAVVGERSAPAQRDRLSWFESKPMFGWKVLVPRTREQAASLSDQLRSYGAVPHEVPTIAVEPPRTPQQMERAVKGLVTGRYEWIAFTSVNAVKAVREKFEEYGLDARAFAGIKVAAVGDQTAKALIAFGVKPDLVPSGEQSAAGLLDDWPPYDPVFDPIDRVFLPRADIATETLVAGLIDLGWEVDDVTAYRTVRASPPPAETREAIKGGGFDAVLFTSSSTVRNLVGIAGKPHNVTVIACIGPATAKTAEEHGLRVDVMAPEPSVHKLAEALADFGARRRLAALEAGDPVTRPSERRPGARRRRSTT</sequence>
<keyword evidence="10" id="KW-1185">Reference proteome</keyword>
<dbReference type="InterPro" id="IPR003754">
    <property type="entry name" value="4pyrrol_synth_uPrphyn_synth"/>
</dbReference>
<dbReference type="SUPFAM" id="SSF69618">
    <property type="entry name" value="HemD-like"/>
    <property type="match status" value="1"/>
</dbReference>
<accession>A0ABW1DTB6</accession>
<comment type="caution">
    <text evidence="9">The sequence shown here is derived from an EMBL/GenBank/DDBJ whole genome shotgun (WGS) entry which is preliminary data.</text>
</comment>
<protein>
    <recommendedName>
        <fullName evidence="1">uroporphyrinogen-III C-methyltransferase</fullName>
        <ecNumber evidence="1">2.1.1.107</ecNumber>
    </recommendedName>
</protein>
<dbReference type="InterPro" id="IPR003043">
    <property type="entry name" value="Uropor_MeTrfase_CS"/>
</dbReference>
<dbReference type="SUPFAM" id="SSF53790">
    <property type="entry name" value="Tetrapyrrole methylase"/>
    <property type="match status" value="1"/>
</dbReference>
<dbReference type="InterPro" id="IPR050161">
    <property type="entry name" value="Siro_Cobalamin_biosynth"/>
</dbReference>
<feature type="domain" description="Tetrapyrrole biosynthesis uroporphyrinogen III synthase" evidence="8">
    <location>
        <begin position="304"/>
        <end position="533"/>
    </location>
</feature>
<dbReference type="PANTHER" id="PTHR45790:SF3">
    <property type="entry name" value="S-ADENOSYL-L-METHIONINE-DEPENDENT UROPORPHYRINOGEN III METHYLTRANSFERASE, CHLOROPLASTIC"/>
    <property type="match status" value="1"/>
</dbReference>
<feature type="region of interest" description="Disordered" evidence="6">
    <location>
        <begin position="60"/>
        <end position="83"/>
    </location>
</feature>
<keyword evidence="2" id="KW-0489">Methyltransferase</keyword>
<gene>
    <name evidence="9" type="ORF">ACFPZI_04370</name>
</gene>
<keyword evidence="4" id="KW-0949">S-adenosyl-L-methionine</keyword>
<evidence type="ECO:0000256" key="6">
    <source>
        <dbReference type="SAM" id="MobiDB-lite"/>
    </source>
</evidence>
<dbReference type="Gene3D" id="3.40.1010.10">
    <property type="entry name" value="Cobalt-precorrin-4 Transmethylase, Domain 1"/>
    <property type="match status" value="1"/>
</dbReference>
<keyword evidence="3" id="KW-0808">Transferase</keyword>
<dbReference type="Gene3D" id="3.40.50.10090">
    <property type="match status" value="2"/>
</dbReference>
<dbReference type="PROSITE" id="PS00839">
    <property type="entry name" value="SUMT_1"/>
    <property type="match status" value="1"/>
</dbReference>
<dbReference type="CDD" id="cd06578">
    <property type="entry name" value="HemD"/>
    <property type="match status" value="1"/>
</dbReference>
<evidence type="ECO:0000256" key="5">
    <source>
        <dbReference type="ARBA" id="ARBA00023244"/>
    </source>
</evidence>
<evidence type="ECO:0000256" key="2">
    <source>
        <dbReference type="ARBA" id="ARBA00022603"/>
    </source>
</evidence>
<reference evidence="10" key="1">
    <citation type="journal article" date="2019" name="Int. J. Syst. Evol. Microbiol.">
        <title>The Global Catalogue of Microorganisms (GCM) 10K type strain sequencing project: providing services to taxonomists for standard genome sequencing and annotation.</title>
        <authorList>
            <consortium name="The Broad Institute Genomics Platform"/>
            <consortium name="The Broad Institute Genome Sequencing Center for Infectious Disease"/>
            <person name="Wu L."/>
            <person name="Ma J."/>
        </authorList>
    </citation>
    <scope>NUCLEOTIDE SEQUENCE [LARGE SCALE GENOMIC DNA]</scope>
    <source>
        <strain evidence="10">JCM 10411</strain>
    </source>
</reference>
<dbReference type="RefSeq" id="WP_381358441.1">
    <property type="nucleotide sequence ID" value="NZ_JBHSOA010000009.1"/>
</dbReference>
<dbReference type="InterPro" id="IPR035996">
    <property type="entry name" value="4pyrrol_Methylase_sf"/>
</dbReference>
<dbReference type="Pfam" id="PF00590">
    <property type="entry name" value="TP_methylase"/>
    <property type="match status" value="1"/>
</dbReference>
<dbReference type="Pfam" id="PF02602">
    <property type="entry name" value="HEM4"/>
    <property type="match status" value="1"/>
</dbReference>
<evidence type="ECO:0000313" key="10">
    <source>
        <dbReference type="Proteomes" id="UP001596180"/>
    </source>
</evidence>
<dbReference type="Gene3D" id="3.30.950.10">
    <property type="entry name" value="Methyltransferase, Cobalt-precorrin-4 Transmethylase, Domain 2"/>
    <property type="match status" value="1"/>
</dbReference>
<evidence type="ECO:0000259" key="7">
    <source>
        <dbReference type="Pfam" id="PF00590"/>
    </source>
</evidence>
<name>A0ABW1DTB6_9ACTN</name>
<keyword evidence="9" id="KW-0456">Lyase</keyword>
<feature type="region of interest" description="Disordered" evidence="6">
    <location>
        <begin position="548"/>
        <end position="571"/>
    </location>
</feature>
<feature type="compositionally biased region" description="Polar residues" evidence="6">
    <location>
        <begin position="66"/>
        <end position="83"/>
    </location>
</feature>
<keyword evidence="5" id="KW-0627">Porphyrin biosynthesis</keyword>
<dbReference type="InterPro" id="IPR014776">
    <property type="entry name" value="4pyrrole_Mease_sub2"/>
</dbReference>
<evidence type="ECO:0000313" key="9">
    <source>
        <dbReference type="EMBL" id="MFC5851094.1"/>
    </source>
</evidence>
<dbReference type="InterPro" id="IPR000878">
    <property type="entry name" value="4pyrrol_Mease"/>
</dbReference>
<proteinExistence type="predicted"/>
<dbReference type="PANTHER" id="PTHR45790">
    <property type="entry name" value="SIROHEME SYNTHASE-RELATED"/>
    <property type="match status" value="1"/>
</dbReference>
<feature type="domain" description="Tetrapyrrole methylase" evidence="7">
    <location>
        <begin position="15"/>
        <end position="244"/>
    </location>
</feature>
<evidence type="ECO:0000259" key="8">
    <source>
        <dbReference type="Pfam" id="PF02602"/>
    </source>
</evidence>
<evidence type="ECO:0000256" key="1">
    <source>
        <dbReference type="ARBA" id="ARBA00012162"/>
    </source>
</evidence>
<evidence type="ECO:0000256" key="4">
    <source>
        <dbReference type="ARBA" id="ARBA00022691"/>
    </source>
</evidence>
<dbReference type="Proteomes" id="UP001596180">
    <property type="component" value="Unassembled WGS sequence"/>
</dbReference>
<dbReference type="GO" id="GO:0004852">
    <property type="term" value="F:uroporphyrinogen-III synthase activity"/>
    <property type="evidence" value="ECO:0007669"/>
    <property type="project" value="UniProtKB-EC"/>
</dbReference>